<organism evidence="2 3">
    <name type="scientific">Patella caerulea</name>
    <name type="common">Rayed Mediterranean limpet</name>
    <dbReference type="NCBI Taxonomy" id="87958"/>
    <lineage>
        <taxon>Eukaryota</taxon>
        <taxon>Metazoa</taxon>
        <taxon>Spiralia</taxon>
        <taxon>Lophotrochozoa</taxon>
        <taxon>Mollusca</taxon>
        <taxon>Gastropoda</taxon>
        <taxon>Patellogastropoda</taxon>
        <taxon>Patelloidea</taxon>
        <taxon>Patellidae</taxon>
        <taxon>Patella</taxon>
    </lineage>
</organism>
<feature type="region of interest" description="Disordered" evidence="1">
    <location>
        <begin position="79"/>
        <end position="118"/>
    </location>
</feature>
<name>A0AAN8JT46_PATCE</name>
<dbReference type="EMBL" id="JAZGQO010000007">
    <property type="protein sequence ID" value="KAK6181945.1"/>
    <property type="molecule type" value="Genomic_DNA"/>
</dbReference>
<dbReference type="Proteomes" id="UP001347796">
    <property type="component" value="Unassembled WGS sequence"/>
</dbReference>
<protein>
    <submittedName>
        <fullName evidence="2">Uncharacterized protein</fullName>
    </submittedName>
</protein>
<accession>A0AAN8JT46</accession>
<evidence type="ECO:0000313" key="2">
    <source>
        <dbReference type="EMBL" id="KAK6181945.1"/>
    </source>
</evidence>
<evidence type="ECO:0000256" key="1">
    <source>
        <dbReference type="SAM" id="MobiDB-lite"/>
    </source>
</evidence>
<sequence>MLDGDDWFEVMEEVVVIPECTPDTVPEAVPDIAPDTYLKVNEIIVVNDSDDDDKDNDEWLVARNPLTLLVMDISKDPFWYTPATQPTPSPPRTGTSMRKTNQRPFSGPPNHSERTFIF</sequence>
<evidence type="ECO:0000313" key="3">
    <source>
        <dbReference type="Proteomes" id="UP001347796"/>
    </source>
</evidence>
<keyword evidence="3" id="KW-1185">Reference proteome</keyword>
<feature type="compositionally biased region" description="Polar residues" evidence="1">
    <location>
        <begin position="92"/>
        <end position="104"/>
    </location>
</feature>
<comment type="caution">
    <text evidence="2">The sequence shown here is derived from an EMBL/GenBank/DDBJ whole genome shotgun (WGS) entry which is preliminary data.</text>
</comment>
<dbReference type="AlphaFoldDB" id="A0AAN8JT46"/>
<reference evidence="2 3" key="1">
    <citation type="submission" date="2024-01" db="EMBL/GenBank/DDBJ databases">
        <title>The genome of the rayed Mediterranean limpet Patella caerulea (Linnaeus, 1758).</title>
        <authorList>
            <person name="Anh-Thu Weber A."/>
            <person name="Halstead-Nussloch G."/>
        </authorList>
    </citation>
    <scope>NUCLEOTIDE SEQUENCE [LARGE SCALE GENOMIC DNA]</scope>
    <source>
        <strain evidence="2">AATW-2023a</strain>
        <tissue evidence="2">Whole specimen</tissue>
    </source>
</reference>
<gene>
    <name evidence="2" type="ORF">SNE40_009721</name>
</gene>
<proteinExistence type="predicted"/>